<evidence type="ECO:0000256" key="1">
    <source>
        <dbReference type="SAM" id="Phobius"/>
    </source>
</evidence>
<sequence length="367" mass="41531">MTPTFCWIFLLVLALVGRATSIPRPLTVDACALLCNPGAETESERERDVRLFPRYPKVNCKLQSLSDEHQTFAIMSHCLKLCSYELSIASEVNCFALRSSLQASIGCYCDALTPLSPNTMRLHETWRLSFLVKELASDIMTTILKSPLDVIILCEIHQELFKDVNILHGELYTKCLNPESSNSDDSPERTKRNIEEREIDEFDYDDTVVGDIQKDENIKSVPRHQEKHNSPFFENLDLFREQTAEGSSHQEQDNPTLGHRCVICVLCNKFYLYARMICTCILALIITKINQRIDMVSIRLILTLAVIMVAFVISANAAYKKPPFNGSIFGKRSNTVTDYEVTSRALSAICEVASETCTAWLSHQESN</sequence>
<feature type="transmembrane region" description="Helical" evidence="1">
    <location>
        <begin position="270"/>
        <end position="286"/>
    </location>
</feature>
<evidence type="ECO:0000313" key="3">
    <source>
        <dbReference type="EMBL" id="KYM80712.1"/>
    </source>
</evidence>
<keyword evidence="4" id="KW-1185">Reference proteome</keyword>
<feature type="transmembrane region" description="Helical" evidence="1">
    <location>
        <begin position="298"/>
        <end position="319"/>
    </location>
</feature>
<keyword evidence="1" id="KW-0472">Membrane</keyword>
<keyword evidence="1" id="KW-0812">Transmembrane</keyword>
<feature type="chain" id="PRO_5008269347" evidence="2">
    <location>
        <begin position="22"/>
        <end position="367"/>
    </location>
</feature>
<evidence type="ECO:0000313" key="4">
    <source>
        <dbReference type="Proteomes" id="UP000078540"/>
    </source>
</evidence>
<feature type="signal peptide" evidence="2">
    <location>
        <begin position="1"/>
        <end position="21"/>
    </location>
</feature>
<proteinExistence type="predicted"/>
<dbReference type="AlphaFoldDB" id="A0A195B903"/>
<keyword evidence="1" id="KW-1133">Transmembrane helix</keyword>
<keyword evidence="2" id="KW-0732">Signal</keyword>
<protein>
    <submittedName>
        <fullName evidence="3">Uncharacterized protein</fullName>
    </submittedName>
</protein>
<name>A0A195B903_9HYME</name>
<evidence type="ECO:0000256" key="2">
    <source>
        <dbReference type="SAM" id="SignalP"/>
    </source>
</evidence>
<dbReference type="STRING" id="520822.A0A195B903"/>
<dbReference type="Proteomes" id="UP000078540">
    <property type="component" value="Unassembled WGS sequence"/>
</dbReference>
<organism evidence="3 4">
    <name type="scientific">Atta colombica</name>
    <dbReference type="NCBI Taxonomy" id="520822"/>
    <lineage>
        <taxon>Eukaryota</taxon>
        <taxon>Metazoa</taxon>
        <taxon>Ecdysozoa</taxon>
        <taxon>Arthropoda</taxon>
        <taxon>Hexapoda</taxon>
        <taxon>Insecta</taxon>
        <taxon>Pterygota</taxon>
        <taxon>Neoptera</taxon>
        <taxon>Endopterygota</taxon>
        <taxon>Hymenoptera</taxon>
        <taxon>Apocrita</taxon>
        <taxon>Aculeata</taxon>
        <taxon>Formicoidea</taxon>
        <taxon>Formicidae</taxon>
        <taxon>Myrmicinae</taxon>
        <taxon>Atta</taxon>
    </lineage>
</organism>
<accession>A0A195B903</accession>
<gene>
    <name evidence="3" type="ORF">ALC53_08881</name>
</gene>
<dbReference type="EMBL" id="KQ976558">
    <property type="protein sequence ID" value="KYM80712.1"/>
    <property type="molecule type" value="Genomic_DNA"/>
</dbReference>
<reference evidence="3 4" key="1">
    <citation type="submission" date="2015-09" db="EMBL/GenBank/DDBJ databases">
        <title>Atta colombica WGS genome.</title>
        <authorList>
            <person name="Nygaard S."/>
            <person name="Hu H."/>
            <person name="Boomsma J."/>
            <person name="Zhang G."/>
        </authorList>
    </citation>
    <scope>NUCLEOTIDE SEQUENCE [LARGE SCALE GENOMIC DNA]</scope>
    <source>
        <strain evidence="3">Treedump-2</strain>
        <tissue evidence="3">Whole body</tissue>
    </source>
</reference>